<dbReference type="InterPro" id="IPR011990">
    <property type="entry name" value="TPR-like_helical_dom_sf"/>
</dbReference>
<sequence>MYDIGRIGCLELLENGLVSAFEEALQLMEMNDEMKKKAEHGHDKEMPHDFRKDKDAMHVIIEMLKKAEAADRTGGFEENYNARLVLANHFLDVKGYHWLAEYLYKSCYRILENEDDESRRLKALQLLGLLEERRDNPDVALRYMEKAIVMANKASLSPNDPIKKELFQQLIEMYRRLGSRYFEREDDFTLAKHSKSVFYYKRAALLAKTCEFPICIAFIRKP</sequence>
<keyword evidence="3" id="KW-0677">Repeat</keyword>
<dbReference type="GO" id="GO:0003341">
    <property type="term" value="P:cilium movement"/>
    <property type="evidence" value="ECO:0007669"/>
    <property type="project" value="TreeGrafter"/>
</dbReference>
<evidence type="ECO:0000256" key="6">
    <source>
        <dbReference type="ARBA" id="ARBA00044739"/>
    </source>
</evidence>
<gene>
    <name evidence="7" type="ORF">TNCT_637111</name>
</gene>
<comment type="function">
    <text evidence="6">Axonemal protein which is implicated in axonemal and/or peri-axonemal structure assembly and regulates flagellum assembly and beating and therefore sperm motility.</text>
</comment>
<name>A0A8X6H4H5_TRICU</name>
<dbReference type="PANTHER" id="PTHR46630">
    <property type="entry name" value="TETRATRICOPEPTIDE REPEAT PROTEIN 29"/>
    <property type="match status" value="1"/>
</dbReference>
<evidence type="ECO:0000256" key="5">
    <source>
        <dbReference type="ARBA" id="ARBA00040665"/>
    </source>
</evidence>
<dbReference type="GO" id="GO:0005737">
    <property type="term" value="C:cytoplasm"/>
    <property type="evidence" value="ECO:0007669"/>
    <property type="project" value="UniProtKB-SubCell"/>
</dbReference>
<keyword evidence="2" id="KW-0963">Cytoplasm</keyword>
<organism evidence="7 8">
    <name type="scientific">Trichonephila clavata</name>
    <name type="common">Joro spider</name>
    <name type="synonym">Nephila clavata</name>
    <dbReference type="NCBI Taxonomy" id="2740835"/>
    <lineage>
        <taxon>Eukaryota</taxon>
        <taxon>Metazoa</taxon>
        <taxon>Ecdysozoa</taxon>
        <taxon>Arthropoda</taxon>
        <taxon>Chelicerata</taxon>
        <taxon>Arachnida</taxon>
        <taxon>Araneae</taxon>
        <taxon>Araneomorphae</taxon>
        <taxon>Entelegynae</taxon>
        <taxon>Araneoidea</taxon>
        <taxon>Nephilidae</taxon>
        <taxon>Trichonephila</taxon>
    </lineage>
</organism>
<evidence type="ECO:0000256" key="4">
    <source>
        <dbReference type="ARBA" id="ARBA00022803"/>
    </source>
</evidence>
<dbReference type="Gene3D" id="1.25.40.10">
    <property type="entry name" value="Tetratricopeptide repeat domain"/>
    <property type="match status" value="1"/>
</dbReference>
<reference evidence="7" key="1">
    <citation type="submission" date="2020-07" db="EMBL/GenBank/DDBJ databases">
        <title>Multicomponent nature underlies the extraordinary mechanical properties of spider dragline silk.</title>
        <authorList>
            <person name="Kono N."/>
            <person name="Nakamura H."/>
            <person name="Mori M."/>
            <person name="Yoshida Y."/>
            <person name="Ohtoshi R."/>
            <person name="Malay A.D."/>
            <person name="Moran D.A.P."/>
            <person name="Tomita M."/>
            <person name="Numata K."/>
            <person name="Arakawa K."/>
        </authorList>
    </citation>
    <scope>NUCLEOTIDE SEQUENCE</scope>
</reference>
<dbReference type="AlphaFoldDB" id="A0A8X6H4H5"/>
<evidence type="ECO:0000256" key="2">
    <source>
        <dbReference type="ARBA" id="ARBA00022490"/>
    </source>
</evidence>
<dbReference type="PANTHER" id="PTHR46630:SF1">
    <property type="entry name" value="TETRATRICOPEPTIDE REPEAT PROTEIN 29"/>
    <property type="match status" value="1"/>
</dbReference>
<dbReference type="Proteomes" id="UP000887116">
    <property type="component" value="Unassembled WGS sequence"/>
</dbReference>
<evidence type="ECO:0000256" key="1">
    <source>
        <dbReference type="ARBA" id="ARBA00004496"/>
    </source>
</evidence>
<protein>
    <recommendedName>
        <fullName evidence="5">Tetratricopeptide repeat protein 29</fullName>
    </recommendedName>
</protein>
<proteinExistence type="predicted"/>
<evidence type="ECO:0000313" key="7">
    <source>
        <dbReference type="EMBL" id="GFQ96043.1"/>
    </source>
</evidence>
<dbReference type="OrthoDB" id="626167at2759"/>
<accession>A0A8X6H4H5</accession>
<keyword evidence="4" id="KW-0802">TPR repeat</keyword>
<evidence type="ECO:0000313" key="8">
    <source>
        <dbReference type="Proteomes" id="UP000887116"/>
    </source>
</evidence>
<dbReference type="InterPro" id="IPR051476">
    <property type="entry name" value="Bac_ResReg_Asp_Phosphatase"/>
</dbReference>
<comment type="caution">
    <text evidence="7">The sequence shown here is derived from an EMBL/GenBank/DDBJ whole genome shotgun (WGS) entry which is preliminary data.</text>
</comment>
<evidence type="ECO:0000256" key="3">
    <source>
        <dbReference type="ARBA" id="ARBA00022737"/>
    </source>
</evidence>
<dbReference type="GO" id="GO:0005929">
    <property type="term" value="C:cilium"/>
    <property type="evidence" value="ECO:0007669"/>
    <property type="project" value="TreeGrafter"/>
</dbReference>
<dbReference type="EMBL" id="BMAO01014614">
    <property type="protein sequence ID" value="GFQ96043.1"/>
    <property type="molecule type" value="Genomic_DNA"/>
</dbReference>
<comment type="subcellular location">
    <subcellularLocation>
        <location evidence="1">Cytoplasm</location>
    </subcellularLocation>
</comment>
<keyword evidence="8" id="KW-1185">Reference proteome</keyword>